<dbReference type="PRINTS" id="PR00953">
    <property type="entry name" value="TYPE3IMRPROT"/>
</dbReference>
<dbReference type="EMBL" id="JBALHR010000005">
    <property type="protein sequence ID" value="MEH7828664.1"/>
    <property type="molecule type" value="Genomic_DNA"/>
</dbReference>
<evidence type="ECO:0000256" key="1">
    <source>
        <dbReference type="ARBA" id="ARBA00004651"/>
    </source>
</evidence>
<keyword evidence="8" id="KW-0969">Cilium</keyword>
<keyword evidence="8" id="KW-0966">Cell projection</keyword>
<dbReference type="PANTHER" id="PTHR30065:SF8">
    <property type="entry name" value="FLAGELLAR BIOSYNTHETIC PROTEIN FLIR"/>
    <property type="match status" value="1"/>
</dbReference>
<comment type="subcellular location">
    <subcellularLocation>
        <location evidence="1">Cell membrane</location>
        <topology evidence="1">Multi-pass membrane protein</topology>
    </subcellularLocation>
</comment>
<keyword evidence="4 7" id="KW-0812">Transmembrane</keyword>
<protein>
    <submittedName>
        <fullName evidence="8">Flagellar biosynthetic protein FliR</fullName>
    </submittedName>
</protein>
<evidence type="ECO:0000256" key="2">
    <source>
        <dbReference type="ARBA" id="ARBA00009772"/>
    </source>
</evidence>
<keyword evidence="5 7" id="KW-1133">Transmembrane helix</keyword>
<sequence>MTELIAILADLAGVAEPMVLGWFLIFVRVGAAVALLPAFGDQMVPQRVKLGVALAFSVVVAPPVIDRIPNESLGALTPLLSEAAVGLMLGIGLRFFIFALQIAGMVIAQATSLAQLFGIAGEPQPVIANILTLAALAVAVAAGLHVRAAEMMILSYDLFPPGSVLPAPDLLQWGLHQAGRATGLALSLAAPFVIGSLLYNVALGVINRAMPQLMVAFVGAPALTLGGIALFALAAPLMLTVWMQALDAYLADPTGVAQ</sequence>
<evidence type="ECO:0000256" key="7">
    <source>
        <dbReference type="SAM" id="Phobius"/>
    </source>
</evidence>
<proteinExistence type="inferred from homology"/>
<feature type="transmembrane region" description="Helical" evidence="7">
    <location>
        <begin position="213"/>
        <end position="239"/>
    </location>
</feature>
<evidence type="ECO:0000256" key="4">
    <source>
        <dbReference type="ARBA" id="ARBA00022692"/>
    </source>
</evidence>
<name>A0ABU8BVE0_9RHOB</name>
<keyword evidence="9" id="KW-1185">Reference proteome</keyword>
<dbReference type="PANTHER" id="PTHR30065">
    <property type="entry name" value="FLAGELLAR BIOSYNTHETIC PROTEIN FLIR"/>
    <property type="match status" value="1"/>
</dbReference>
<feature type="transmembrane region" description="Helical" evidence="7">
    <location>
        <begin position="48"/>
        <end position="65"/>
    </location>
</feature>
<dbReference type="InterPro" id="IPR002010">
    <property type="entry name" value="T3SS_IM_R"/>
</dbReference>
<evidence type="ECO:0000256" key="6">
    <source>
        <dbReference type="ARBA" id="ARBA00023136"/>
    </source>
</evidence>
<feature type="transmembrane region" description="Helical" evidence="7">
    <location>
        <begin position="184"/>
        <end position="206"/>
    </location>
</feature>
<accession>A0ABU8BVE0</accession>
<evidence type="ECO:0000313" key="9">
    <source>
        <dbReference type="Proteomes" id="UP001431963"/>
    </source>
</evidence>
<feature type="transmembrane region" description="Helical" evidence="7">
    <location>
        <begin position="126"/>
        <end position="146"/>
    </location>
</feature>
<dbReference type="Pfam" id="PF01311">
    <property type="entry name" value="Bac_export_1"/>
    <property type="match status" value="1"/>
</dbReference>
<comment type="caution">
    <text evidence="8">The sequence shown here is derived from an EMBL/GenBank/DDBJ whole genome shotgun (WGS) entry which is preliminary data.</text>
</comment>
<comment type="similarity">
    <text evidence="2">Belongs to the FliR/MopE/SpaR family.</text>
</comment>
<feature type="transmembrane region" description="Helical" evidence="7">
    <location>
        <begin position="85"/>
        <end position="114"/>
    </location>
</feature>
<organism evidence="8 9">
    <name type="scientific">Gemmobacter denitrificans</name>
    <dbReference type="NCBI Taxonomy" id="3123040"/>
    <lineage>
        <taxon>Bacteria</taxon>
        <taxon>Pseudomonadati</taxon>
        <taxon>Pseudomonadota</taxon>
        <taxon>Alphaproteobacteria</taxon>
        <taxon>Rhodobacterales</taxon>
        <taxon>Paracoccaceae</taxon>
        <taxon>Gemmobacter</taxon>
    </lineage>
</organism>
<dbReference type="Proteomes" id="UP001431963">
    <property type="component" value="Unassembled WGS sequence"/>
</dbReference>
<keyword evidence="3" id="KW-1003">Cell membrane</keyword>
<evidence type="ECO:0000313" key="8">
    <source>
        <dbReference type="EMBL" id="MEH7828664.1"/>
    </source>
</evidence>
<reference evidence="8" key="1">
    <citation type="submission" date="2024-02" db="EMBL/GenBank/DDBJ databases">
        <title>Genome sequences of strain Gemmobacter sp. JM10B15.</title>
        <authorList>
            <person name="Zhang M."/>
        </authorList>
    </citation>
    <scope>NUCLEOTIDE SEQUENCE</scope>
    <source>
        <strain evidence="8">JM10B15</strain>
    </source>
</reference>
<gene>
    <name evidence="8" type="ORF">V6590_10920</name>
</gene>
<keyword evidence="8" id="KW-0282">Flagellum</keyword>
<keyword evidence="6 7" id="KW-0472">Membrane</keyword>
<evidence type="ECO:0000256" key="5">
    <source>
        <dbReference type="ARBA" id="ARBA00022989"/>
    </source>
</evidence>
<evidence type="ECO:0000256" key="3">
    <source>
        <dbReference type="ARBA" id="ARBA00022475"/>
    </source>
</evidence>
<dbReference type="RefSeq" id="WP_335422815.1">
    <property type="nucleotide sequence ID" value="NZ_JBALHR010000005.1"/>
</dbReference>